<dbReference type="Proteomes" id="UP000887222">
    <property type="component" value="Unassembled WGS sequence"/>
</dbReference>
<gene>
    <name evidence="2" type="ORF">NCCP691_03070</name>
</gene>
<dbReference type="SUPFAM" id="SSF53756">
    <property type="entry name" value="UDP-Glycosyltransferase/glycogen phosphorylase"/>
    <property type="match status" value="1"/>
</dbReference>
<dbReference type="EMBL" id="BPMK01000001">
    <property type="protein sequence ID" value="GIZ50293.1"/>
    <property type="molecule type" value="Genomic_DNA"/>
</dbReference>
<organism evidence="2 3">
    <name type="scientific">Noviherbaspirillum aridicola</name>
    <dbReference type="NCBI Taxonomy" id="2849687"/>
    <lineage>
        <taxon>Bacteria</taxon>
        <taxon>Pseudomonadati</taxon>
        <taxon>Pseudomonadota</taxon>
        <taxon>Betaproteobacteria</taxon>
        <taxon>Burkholderiales</taxon>
        <taxon>Oxalobacteraceae</taxon>
        <taxon>Noviherbaspirillum</taxon>
    </lineage>
</organism>
<comment type="caution">
    <text evidence="2">The sequence shown here is derived from an EMBL/GenBank/DDBJ whole genome shotgun (WGS) entry which is preliminary data.</text>
</comment>
<evidence type="ECO:0008006" key="4">
    <source>
        <dbReference type="Google" id="ProtNLM"/>
    </source>
</evidence>
<dbReference type="Gene3D" id="3.40.50.2000">
    <property type="entry name" value="Glycogen Phosphorylase B"/>
    <property type="match status" value="1"/>
</dbReference>
<keyword evidence="1" id="KW-0808">Transferase</keyword>
<dbReference type="PANTHER" id="PTHR46401">
    <property type="entry name" value="GLYCOSYLTRANSFERASE WBBK-RELATED"/>
    <property type="match status" value="1"/>
</dbReference>
<evidence type="ECO:0000256" key="1">
    <source>
        <dbReference type="ARBA" id="ARBA00022679"/>
    </source>
</evidence>
<proteinExistence type="predicted"/>
<dbReference type="RefSeq" id="WP_274387214.1">
    <property type="nucleotide sequence ID" value="NZ_BPMK01000001.1"/>
</dbReference>
<name>A0ABQ4PZP4_9BURK</name>
<accession>A0ABQ4PZP4</accession>
<protein>
    <recommendedName>
        <fullName evidence="4">Glycosyl transferase family 1</fullName>
    </recommendedName>
</protein>
<dbReference type="Pfam" id="PF13692">
    <property type="entry name" value="Glyco_trans_1_4"/>
    <property type="match status" value="1"/>
</dbReference>
<dbReference type="PANTHER" id="PTHR46401:SF2">
    <property type="entry name" value="GLYCOSYLTRANSFERASE WBBK-RELATED"/>
    <property type="match status" value="1"/>
</dbReference>
<sequence>MPAGTEYRARNLEPYRGFHVFMRSLPAILARWPDLQVLVIGGDEVSYGKPPPEGFASYRDALQTELADKSIDWNRVHFLGKLPFARYVQALQVSSLHVYLTYPFVLSWSMLEAMAAGTPVLESATAPVLEVIRDGENGFLFDFFDTAGLADRVCDLLTRRDELAAAAAAGRATVIGNYDFERTGLPVYQSMLRPLG</sequence>
<reference evidence="2 3" key="1">
    <citation type="journal article" date="2022" name="Int. J. Syst. Evol. Microbiol.">
        <title>Noviherbaspirillum aridicola sp. nov., isolated from an arid soil in Pakistan.</title>
        <authorList>
            <person name="Khan I.U."/>
            <person name="Saqib M."/>
            <person name="Amin A."/>
            <person name="Hussain F."/>
            <person name="Li L."/>
            <person name="Liu Y.H."/>
            <person name="Fang B.Z."/>
            <person name="Ahmed I."/>
            <person name="Li W.J."/>
        </authorList>
    </citation>
    <scope>NUCLEOTIDE SEQUENCE [LARGE SCALE GENOMIC DNA]</scope>
    <source>
        <strain evidence="2 3">NCCP-691</strain>
    </source>
</reference>
<keyword evidence="3" id="KW-1185">Reference proteome</keyword>
<evidence type="ECO:0000313" key="2">
    <source>
        <dbReference type="EMBL" id="GIZ50293.1"/>
    </source>
</evidence>
<evidence type="ECO:0000313" key="3">
    <source>
        <dbReference type="Proteomes" id="UP000887222"/>
    </source>
</evidence>